<accession>A0AA96DLC1</accession>
<dbReference type="EMBL" id="CP134854">
    <property type="protein sequence ID" value="WNL30185.1"/>
    <property type="molecule type" value="Genomic_DNA"/>
</dbReference>
<keyword evidence="1" id="KW-0812">Transmembrane</keyword>
<dbReference type="AlphaFoldDB" id="A0AA96DLC1"/>
<organism evidence="2">
    <name type="scientific">Arcobacter sp. AZ-2023</name>
    <dbReference type="NCBI Taxonomy" id="3074453"/>
    <lineage>
        <taxon>Bacteria</taxon>
        <taxon>Pseudomonadati</taxon>
        <taxon>Campylobacterota</taxon>
        <taxon>Epsilonproteobacteria</taxon>
        <taxon>Campylobacterales</taxon>
        <taxon>Arcobacteraceae</taxon>
        <taxon>Arcobacter</taxon>
    </lineage>
</organism>
<proteinExistence type="predicted"/>
<gene>
    <name evidence="2" type="ORF">RMQ68_01985</name>
</gene>
<feature type="transmembrane region" description="Helical" evidence="1">
    <location>
        <begin position="35"/>
        <end position="56"/>
    </location>
</feature>
<keyword evidence="1" id="KW-0472">Membrane</keyword>
<sequence length="249" mass="27992">METYNQQCPFITLVGSSSNPLGKKFPKDSTYTPGVLYSGVFQVYVIATMLVLYQLIKQLSKFHVLVLGIPKNGLFSGDIVSSKNINQLNTITRTKEDIGWNPSGLSFLLIDIDFGDIPNFVLNTAKEVLDFLISLDPELVHCGILILQSSSQRFNSENKGWHVYIKCSNVNDVTVKVYSETLQSICWIKGLGNIKLSKSGSMLVRQVFDMAVMHPERLIVESCFSDDENVVFHEIEPLIQEGMARELYE</sequence>
<protein>
    <submittedName>
        <fullName evidence="2">Uncharacterized protein</fullName>
    </submittedName>
</protein>
<evidence type="ECO:0000313" key="2">
    <source>
        <dbReference type="EMBL" id="WNL30185.1"/>
    </source>
</evidence>
<evidence type="ECO:0000256" key="1">
    <source>
        <dbReference type="SAM" id="Phobius"/>
    </source>
</evidence>
<keyword evidence="1" id="KW-1133">Transmembrane helix</keyword>
<reference evidence="2" key="1">
    <citation type="submission" date="2023-09" db="EMBL/GenBank/DDBJ databases">
        <title>Arcobacter tbilisiensis sp. nov. isolated from chicken meat in Tbilisi, Georgia.</title>
        <authorList>
            <person name="Matthias R."/>
            <person name="Zautner A.E."/>
        </authorList>
    </citation>
    <scope>NUCLEOTIDE SEQUENCE</scope>
    <source>
        <strain evidence="2">LEO 52</strain>
    </source>
</reference>
<name>A0AA96DLC1_9BACT</name>